<evidence type="ECO:0000313" key="3">
    <source>
        <dbReference type="Proteomes" id="UP001151760"/>
    </source>
</evidence>
<organism evidence="2 3">
    <name type="scientific">Tanacetum coccineum</name>
    <dbReference type="NCBI Taxonomy" id="301880"/>
    <lineage>
        <taxon>Eukaryota</taxon>
        <taxon>Viridiplantae</taxon>
        <taxon>Streptophyta</taxon>
        <taxon>Embryophyta</taxon>
        <taxon>Tracheophyta</taxon>
        <taxon>Spermatophyta</taxon>
        <taxon>Magnoliopsida</taxon>
        <taxon>eudicotyledons</taxon>
        <taxon>Gunneridae</taxon>
        <taxon>Pentapetalae</taxon>
        <taxon>asterids</taxon>
        <taxon>campanulids</taxon>
        <taxon>Asterales</taxon>
        <taxon>Asteraceae</taxon>
        <taxon>Asteroideae</taxon>
        <taxon>Anthemideae</taxon>
        <taxon>Anthemidinae</taxon>
        <taxon>Tanacetum</taxon>
    </lineage>
</organism>
<reference evidence="2" key="1">
    <citation type="journal article" date="2022" name="Int. J. Mol. Sci.">
        <title>Draft Genome of Tanacetum Coccineum: Genomic Comparison of Closely Related Tanacetum-Family Plants.</title>
        <authorList>
            <person name="Yamashiro T."/>
            <person name="Shiraishi A."/>
            <person name="Nakayama K."/>
            <person name="Satake H."/>
        </authorList>
    </citation>
    <scope>NUCLEOTIDE SEQUENCE</scope>
</reference>
<feature type="compositionally biased region" description="Basic and acidic residues" evidence="1">
    <location>
        <begin position="1"/>
        <end position="11"/>
    </location>
</feature>
<dbReference type="Proteomes" id="UP001151760">
    <property type="component" value="Unassembled WGS sequence"/>
</dbReference>
<reference evidence="2" key="2">
    <citation type="submission" date="2022-01" db="EMBL/GenBank/DDBJ databases">
        <authorList>
            <person name="Yamashiro T."/>
            <person name="Shiraishi A."/>
            <person name="Satake H."/>
            <person name="Nakayama K."/>
        </authorList>
    </citation>
    <scope>NUCLEOTIDE SEQUENCE</scope>
</reference>
<proteinExistence type="predicted"/>
<accession>A0ABQ5GHX9</accession>
<comment type="caution">
    <text evidence="2">The sequence shown here is derived from an EMBL/GenBank/DDBJ whole genome shotgun (WGS) entry which is preliminary data.</text>
</comment>
<evidence type="ECO:0000313" key="2">
    <source>
        <dbReference type="EMBL" id="GJT75156.1"/>
    </source>
</evidence>
<sequence length="431" mass="50855">MHIKEQVKKQVPEQMKSKNLQVPQTTCRPSVVRPRNQDDPYDDAYPKGENSNQEQKDDYDFWTDSYASDDDEIPTKQVSQDIMEEVSLTIDEAKKEILVFTHPRKATPLVQSCQRDPKALALSLINQDLLYLKKGSSGPEKIVLSLHKFPAIIFNDDDIEERTSRWVNKCVKKFNPYARYGVEHWKNPHAKIFYIRKQKEPGKPKEEVYSNSKIIQVIKTYWELGHEHKFVTEIVARRANECIVSITEPDYKNLNKNDIEDMYLLIMNGKVPDYAKTWLLWSLSVFIRSSVIWERVHDFQLGIESYQQKVNLTAPTMSFPGVEKHRMFSIIYEPVHGIIYKNSKKEKRVMRHSEIHKFCDATLNRVLEGLKSYNNDVKYGYVQRELTNDEVEYLKLFDEEIEVRLKHHNQMRRWEIYVNGRPLGPQRECPE</sequence>
<name>A0ABQ5GHX9_9ASTR</name>
<feature type="compositionally biased region" description="Polar residues" evidence="1">
    <location>
        <begin position="17"/>
        <end position="28"/>
    </location>
</feature>
<keyword evidence="3" id="KW-1185">Reference proteome</keyword>
<evidence type="ECO:0000256" key="1">
    <source>
        <dbReference type="SAM" id="MobiDB-lite"/>
    </source>
</evidence>
<protein>
    <submittedName>
        <fullName evidence="2">Uncharacterized protein</fullName>
    </submittedName>
</protein>
<feature type="region of interest" description="Disordered" evidence="1">
    <location>
        <begin position="1"/>
        <end position="58"/>
    </location>
</feature>
<gene>
    <name evidence="2" type="ORF">Tco_1041881</name>
</gene>
<dbReference type="EMBL" id="BQNB010018506">
    <property type="protein sequence ID" value="GJT75156.1"/>
    <property type="molecule type" value="Genomic_DNA"/>
</dbReference>